<feature type="transmembrane region" description="Helical" evidence="8">
    <location>
        <begin position="412"/>
        <end position="433"/>
    </location>
</feature>
<feature type="transmembrane region" description="Helical" evidence="8">
    <location>
        <begin position="235"/>
        <end position="256"/>
    </location>
</feature>
<dbReference type="Proteomes" id="UP001164746">
    <property type="component" value="Chromosome 6"/>
</dbReference>
<accession>A0ABY7EGR7</accession>
<sequence length="576" mass="63744">MNAAGTKLKLQESNGMDINTVEIGAGCRNADDNHDVALDVTVSNVSATNNGEYASGSNDSTGPEEERETWSGQFEFLLSVVGYTVGLGNIWRFPYFVKRNGGGVALIPFLIFLVTCGGPLYYIEVCLAQFSGKSPIKVWDICPLFRGIGFVMVGLSFMFAWYFGACFSWIIYYLIHSFHPSLAWASCGQPWNTEFCIGILTFFSNSFRHIVACSISLYRSNTLKSFILNLSDRSIAIVLAVEAAEVKFAFSAYSFGLFRRNNVLAKSRGINDLGSVQLHLLGCMALGWLLVFLCLWKGCVRDGDIALRIADCAPDSRRHFGRDTMIVCFADGFTGFFGGLVVFSVLGFLAKETGVSIDDLPFSGASLAFIAYPEALSRLPLPNLWAVLFFITLILVGIDTTGGYYIFMLTDWYIATFNIVFVALLETIIISWIYGANRFSEDIEMMTGNRPPLLVRIFWSVIIPIFISTILITSAINFGEPSFGKGGYQYPDYAVVLGDVLAFAPLISVFAVAAILVAIKGTGTITQRICQLTRPSKGWRPNDEKAEQIFNSKSYTYRETLLERIIYDVLGWRSSS</sequence>
<dbReference type="PRINTS" id="PR00176">
    <property type="entry name" value="NANEUSMPORT"/>
</dbReference>
<evidence type="ECO:0000256" key="1">
    <source>
        <dbReference type="ARBA" id="ARBA00004141"/>
    </source>
</evidence>
<keyword evidence="3" id="KW-0813">Transport</keyword>
<dbReference type="PANTHER" id="PTHR11616:SF321">
    <property type="entry name" value="SODIUM-DEPENDENT NUTRIENT AMINO ACID TRANSPORTER 1-RELATED"/>
    <property type="match status" value="1"/>
</dbReference>
<dbReference type="SUPFAM" id="SSF161070">
    <property type="entry name" value="SNF-like"/>
    <property type="match status" value="1"/>
</dbReference>
<evidence type="ECO:0000256" key="7">
    <source>
        <dbReference type="ARBA" id="ARBA00023180"/>
    </source>
</evidence>
<feature type="transmembrane region" description="Helical" evidence="8">
    <location>
        <begin position="144"/>
        <end position="175"/>
    </location>
</feature>
<dbReference type="EMBL" id="CP111017">
    <property type="protein sequence ID" value="WAR08001.1"/>
    <property type="molecule type" value="Genomic_DNA"/>
</dbReference>
<feature type="transmembrane region" description="Helical" evidence="8">
    <location>
        <begin position="276"/>
        <end position="296"/>
    </location>
</feature>
<evidence type="ECO:0000256" key="3">
    <source>
        <dbReference type="ARBA" id="ARBA00022448"/>
    </source>
</evidence>
<reference evidence="9" key="1">
    <citation type="submission" date="2022-11" db="EMBL/GenBank/DDBJ databases">
        <title>Centuries of genome instability and evolution in soft-shell clam transmissible cancer (bioRxiv).</title>
        <authorList>
            <person name="Hart S.F.M."/>
            <person name="Yonemitsu M.A."/>
            <person name="Giersch R.M."/>
            <person name="Beal B.F."/>
            <person name="Arriagada G."/>
            <person name="Davis B.W."/>
            <person name="Ostrander E.A."/>
            <person name="Goff S.P."/>
            <person name="Metzger M.J."/>
        </authorList>
    </citation>
    <scope>NUCLEOTIDE SEQUENCE</scope>
    <source>
        <strain evidence="9">MELC-2E11</strain>
        <tissue evidence="9">Siphon/mantle</tissue>
    </source>
</reference>
<feature type="transmembrane region" description="Helical" evidence="8">
    <location>
        <begin position="326"/>
        <end position="349"/>
    </location>
</feature>
<evidence type="ECO:0000256" key="4">
    <source>
        <dbReference type="ARBA" id="ARBA00022692"/>
    </source>
</evidence>
<keyword evidence="5 8" id="KW-1133">Transmembrane helix</keyword>
<protein>
    <submittedName>
        <fullName evidence="9">SC6A3-like protein</fullName>
    </submittedName>
</protein>
<comment type="similarity">
    <text evidence="2">Belongs to the sodium:neurotransmitter symporter (SNF) (TC 2.A.22) family.</text>
</comment>
<evidence type="ECO:0000256" key="2">
    <source>
        <dbReference type="ARBA" id="ARBA00006459"/>
    </source>
</evidence>
<evidence type="ECO:0000313" key="10">
    <source>
        <dbReference type="Proteomes" id="UP001164746"/>
    </source>
</evidence>
<feature type="transmembrane region" description="Helical" evidence="8">
    <location>
        <begin position="453"/>
        <end position="476"/>
    </location>
</feature>
<keyword evidence="7" id="KW-0325">Glycoprotein</keyword>
<feature type="transmembrane region" description="Helical" evidence="8">
    <location>
        <begin position="103"/>
        <end position="123"/>
    </location>
</feature>
<evidence type="ECO:0000256" key="6">
    <source>
        <dbReference type="ARBA" id="ARBA00023136"/>
    </source>
</evidence>
<dbReference type="PANTHER" id="PTHR11616">
    <property type="entry name" value="SODIUM/CHLORIDE DEPENDENT TRANSPORTER"/>
    <property type="match status" value="1"/>
</dbReference>
<keyword evidence="6 8" id="KW-0472">Membrane</keyword>
<name>A0ABY7EGR7_MYAAR</name>
<feature type="transmembrane region" description="Helical" evidence="8">
    <location>
        <begin position="384"/>
        <end position="406"/>
    </location>
</feature>
<gene>
    <name evidence="9" type="ORF">MAR_017959</name>
</gene>
<dbReference type="PROSITE" id="PS50267">
    <property type="entry name" value="NA_NEUROTRAN_SYMP_3"/>
    <property type="match status" value="1"/>
</dbReference>
<comment type="subcellular location">
    <subcellularLocation>
        <location evidence="1">Membrane</location>
        <topology evidence="1">Multi-pass membrane protein</topology>
    </subcellularLocation>
</comment>
<feature type="transmembrane region" description="Helical" evidence="8">
    <location>
        <begin position="76"/>
        <end position="97"/>
    </location>
</feature>
<keyword evidence="4 8" id="KW-0812">Transmembrane</keyword>
<proteinExistence type="inferred from homology"/>
<dbReference type="InterPro" id="IPR037272">
    <property type="entry name" value="SNS_sf"/>
</dbReference>
<organism evidence="9 10">
    <name type="scientific">Mya arenaria</name>
    <name type="common">Soft-shell clam</name>
    <dbReference type="NCBI Taxonomy" id="6604"/>
    <lineage>
        <taxon>Eukaryota</taxon>
        <taxon>Metazoa</taxon>
        <taxon>Spiralia</taxon>
        <taxon>Lophotrochozoa</taxon>
        <taxon>Mollusca</taxon>
        <taxon>Bivalvia</taxon>
        <taxon>Autobranchia</taxon>
        <taxon>Heteroconchia</taxon>
        <taxon>Euheterodonta</taxon>
        <taxon>Imparidentia</taxon>
        <taxon>Neoheterodontei</taxon>
        <taxon>Myida</taxon>
        <taxon>Myoidea</taxon>
        <taxon>Myidae</taxon>
        <taxon>Mya</taxon>
    </lineage>
</organism>
<keyword evidence="10" id="KW-1185">Reference proteome</keyword>
<evidence type="ECO:0000256" key="5">
    <source>
        <dbReference type="ARBA" id="ARBA00022989"/>
    </source>
</evidence>
<evidence type="ECO:0000313" key="9">
    <source>
        <dbReference type="EMBL" id="WAR08001.1"/>
    </source>
</evidence>
<dbReference type="Pfam" id="PF00209">
    <property type="entry name" value="SNF"/>
    <property type="match status" value="2"/>
</dbReference>
<evidence type="ECO:0000256" key="8">
    <source>
        <dbReference type="SAM" id="Phobius"/>
    </source>
</evidence>
<dbReference type="InterPro" id="IPR000175">
    <property type="entry name" value="Na/ntran_symport"/>
</dbReference>
<feature type="transmembrane region" description="Helical" evidence="8">
    <location>
        <begin position="496"/>
        <end position="519"/>
    </location>
</feature>